<dbReference type="InterPro" id="IPR044152">
    <property type="entry name" value="YqjM-like"/>
</dbReference>
<evidence type="ECO:0000256" key="4">
    <source>
        <dbReference type="ARBA" id="ARBA00022857"/>
    </source>
</evidence>
<sequence length="334" mass="35785">MKLFEPLEIRNLRLESRLVAAPLASASCTPEGVPTERTLEAGRKALFARPGLVVLEHHAVHPWGRVRVRQLMLDRDDVTEGHRPLAGLFAEAGVPVVVQLNHGGSGVADPDLFGDPAFRMVAPSPVPHPGRDPGRIPEPLSEGQIRELPGFFVQAARRAREAGYRGVQVHGCHGYLLGQFLSPLTNRRTDRYGGDVRGRSRLLLDVVDAVRGAFPDLPLGVRLGAADSFPGEEPRGLRVEEACAVARELAALGADWIAVSGNLCGYDAPGGFGPYAGAIREAVGKRIPVECTGGVTSYDRARELLDRGCCDLVGVGRLLLSDPAAAAAWRRDEA</sequence>
<dbReference type="Gene3D" id="3.20.20.70">
    <property type="entry name" value="Aldolase class I"/>
    <property type="match status" value="1"/>
</dbReference>
<dbReference type="EMBL" id="CM001022">
    <property type="protein sequence ID" value="EFQ24255.1"/>
    <property type="molecule type" value="Genomic_DNA"/>
</dbReference>
<dbReference type="Proteomes" id="UP000005096">
    <property type="component" value="Chromosome"/>
</dbReference>
<dbReference type="InterPro" id="IPR013785">
    <property type="entry name" value="Aldolase_TIM"/>
</dbReference>
<dbReference type="CDD" id="cd02803">
    <property type="entry name" value="OYE_like_FMN_family"/>
    <property type="match status" value="1"/>
</dbReference>
<dbReference type="RefSeq" id="WP_006301487.1">
    <property type="nucleotide sequence ID" value="NZ_CM001022.1"/>
</dbReference>
<evidence type="ECO:0000256" key="3">
    <source>
        <dbReference type="ARBA" id="ARBA00022643"/>
    </source>
</evidence>
<keyword evidence="5" id="KW-0560">Oxidoreductase</keyword>
<comment type="cofactor">
    <cofactor evidence="1">
        <name>FMN</name>
        <dbReference type="ChEBI" id="CHEBI:58210"/>
    </cofactor>
</comment>
<dbReference type="eggNOG" id="COG1902">
    <property type="taxonomic scope" value="Bacteria"/>
</dbReference>
<evidence type="ECO:0000256" key="1">
    <source>
        <dbReference type="ARBA" id="ARBA00001917"/>
    </source>
</evidence>
<dbReference type="GO" id="GO:0050661">
    <property type="term" value="F:NADP binding"/>
    <property type="evidence" value="ECO:0007669"/>
    <property type="project" value="InterPro"/>
</dbReference>
<dbReference type="PROSITE" id="PS51257">
    <property type="entry name" value="PROKAR_LIPOPROTEIN"/>
    <property type="match status" value="1"/>
</dbReference>
<evidence type="ECO:0000313" key="8">
    <source>
        <dbReference type="Proteomes" id="UP000005096"/>
    </source>
</evidence>
<dbReference type="AlphaFoldDB" id="E3CW00"/>
<dbReference type="PaxDb" id="584708-Apau_1840"/>
<dbReference type="InterPro" id="IPR001155">
    <property type="entry name" value="OxRdtase_FMN_N"/>
</dbReference>
<accession>E3CW00</accession>
<dbReference type="STRING" id="584708.Apau_1840"/>
<gene>
    <name evidence="7" type="ORF">Apau_1840</name>
</gene>
<dbReference type="PANTHER" id="PTHR43303">
    <property type="entry name" value="NADPH DEHYDROGENASE C23G7.10C-RELATED"/>
    <property type="match status" value="1"/>
</dbReference>
<reference evidence="7 8" key="1">
    <citation type="journal article" date="2010" name="Stand. Genomic Sci.">
        <title>Non-contiguous finished genome sequence of Aminomonas paucivorans type strain (GLU-3).</title>
        <authorList>
            <person name="Pitluck S."/>
            <person name="Yasawong M."/>
            <person name="Held B."/>
            <person name="Lapidus A."/>
            <person name="Nolan M."/>
            <person name="Copeland A."/>
            <person name="Lucas S."/>
            <person name="Del Rio T.G."/>
            <person name="Tice H."/>
            <person name="Cheng J.F."/>
            <person name="Chertkov O."/>
            <person name="Goodwin L."/>
            <person name="Tapia R."/>
            <person name="Han C."/>
            <person name="Liolios K."/>
            <person name="Ivanova N."/>
            <person name="Mavromatis K."/>
            <person name="Ovchinnikova G."/>
            <person name="Pati A."/>
            <person name="Chen A."/>
            <person name="Palaniappan K."/>
            <person name="Land M."/>
            <person name="Hauser L."/>
            <person name="Chang Y.J."/>
            <person name="Jeffries C.D."/>
            <person name="Pukall R."/>
            <person name="Spring S."/>
            <person name="Rohde M."/>
            <person name="Sikorski J."/>
            <person name="Goker M."/>
            <person name="Woyke T."/>
            <person name="Bristow J."/>
            <person name="Eisen J.A."/>
            <person name="Markowitz V."/>
            <person name="Hugenholtz P."/>
            <person name="Kyrpides N.C."/>
            <person name="Klenk H.P."/>
        </authorList>
    </citation>
    <scope>NUCLEOTIDE SEQUENCE [LARGE SCALE GENOMIC DNA]</scope>
    <source>
        <strain evidence="7 8">DSM 12260</strain>
    </source>
</reference>
<keyword evidence="4" id="KW-0521">NADP</keyword>
<protein>
    <submittedName>
        <fullName evidence="7">NADH:flavin oxidoreductase/NADH oxidase</fullName>
    </submittedName>
</protein>
<proteinExistence type="predicted"/>
<dbReference type="OrthoDB" id="9772736at2"/>
<name>E3CW00_9BACT</name>
<dbReference type="SUPFAM" id="SSF51395">
    <property type="entry name" value="FMN-linked oxidoreductases"/>
    <property type="match status" value="1"/>
</dbReference>
<keyword evidence="8" id="KW-1185">Reference proteome</keyword>
<organism evidence="7 8">
    <name type="scientific">Aminomonas paucivorans DSM 12260</name>
    <dbReference type="NCBI Taxonomy" id="584708"/>
    <lineage>
        <taxon>Bacteria</taxon>
        <taxon>Thermotogati</taxon>
        <taxon>Synergistota</taxon>
        <taxon>Synergistia</taxon>
        <taxon>Synergistales</taxon>
        <taxon>Synergistaceae</taxon>
        <taxon>Aminomonas</taxon>
    </lineage>
</organism>
<dbReference type="GO" id="GO:0010181">
    <property type="term" value="F:FMN binding"/>
    <property type="evidence" value="ECO:0007669"/>
    <property type="project" value="InterPro"/>
</dbReference>
<dbReference type="GO" id="GO:0003959">
    <property type="term" value="F:NADPH dehydrogenase activity"/>
    <property type="evidence" value="ECO:0007669"/>
    <property type="project" value="InterPro"/>
</dbReference>
<dbReference type="PANTHER" id="PTHR43303:SF4">
    <property type="entry name" value="NADPH DEHYDROGENASE C23G7.10C-RELATED"/>
    <property type="match status" value="1"/>
</dbReference>
<evidence type="ECO:0000259" key="6">
    <source>
        <dbReference type="Pfam" id="PF00724"/>
    </source>
</evidence>
<dbReference type="Pfam" id="PF00724">
    <property type="entry name" value="Oxidored_FMN"/>
    <property type="match status" value="1"/>
</dbReference>
<feature type="domain" description="NADH:flavin oxidoreductase/NADH oxidase N-terminal" evidence="6">
    <location>
        <begin position="2"/>
        <end position="324"/>
    </location>
</feature>
<keyword evidence="2" id="KW-0285">Flavoprotein</keyword>
<evidence type="ECO:0000313" key="7">
    <source>
        <dbReference type="EMBL" id="EFQ24255.1"/>
    </source>
</evidence>
<evidence type="ECO:0000256" key="2">
    <source>
        <dbReference type="ARBA" id="ARBA00022630"/>
    </source>
</evidence>
<keyword evidence="3" id="KW-0288">FMN</keyword>
<dbReference type="HOGENOM" id="CLU_012153_2_3_0"/>
<evidence type="ECO:0000256" key="5">
    <source>
        <dbReference type="ARBA" id="ARBA00023002"/>
    </source>
</evidence>